<evidence type="ECO:0008006" key="3">
    <source>
        <dbReference type="Google" id="ProtNLM"/>
    </source>
</evidence>
<organism evidence="1 2">
    <name type="scientific">Ustilago hordei</name>
    <name type="common">Barley covered smut fungus</name>
    <dbReference type="NCBI Taxonomy" id="120017"/>
    <lineage>
        <taxon>Eukaryota</taxon>
        <taxon>Fungi</taxon>
        <taxon>Dikarya</taxon>
        <taxon>Basidiomycota</taxon>
        <taxon>Ustilaginomycotina</taxon>
        <taxon>Ustilaginomycetes</taxon>
        <taxon>Ustilaginales</taxon>
        <taxon>Ustilaginaceae</taxon>
        <taxon>Ustilago</taxon>
    </lineage>
</organism>
<evidence type="ECO:0000313" key="1">
    <source>
        <dbReference type="EMBL" id="CCF54543.1"/>
    </source>
</evidence>
<accession>I2G5V0</accession>
<dbReference type="InterPro" id="IPR036397">
    <property type="entry name" value="RNaseH_sf"/>
</dbReference>
<dbReference type="Gene3D" id="3.30.420.10">
    <property type="entry name" value="Ribonuclease H-like superfamily/Ribonuclease H"/>
    <property type="match status" value="1"/>
</dbReference>
<evidence type="ECO:0000313" key="2">
    <source>
        <dbReference type="Proteomes" id="UP000006174"/>
    </source>
</evidence>
<sequence>MDVMGPLHGATQYSYVLIIHDAHSSMIWVRGLTHKGATSQEAAWWLSEIHVAKNQRLSEVILDHRIKEIWVDQGELWSATFHELCSSMGMKISASPTQQHTDNAFAKQAIQTIQKIAQSLIYDSVWLYSLHHTSRKHTLNMAVKPPDDEPHVVKGHKVWLPELDCMVVAKDIQFLELEQPGADPQPFHRCVLAGDHELLCSYTWFPWDEVTDETETDNVTHSSLPMYSHQCTTDSNSSSSDVSSFGHEWDQMMGDIEEAGEICHRVGWPAKESAPK</sequence>
<dbReference type="AlphaFoldDB" id="I2G5V0"/>
<reference evidence="1 2" key="1">
    <citation type="journal article" date="2012" name="Plant Cell">
        <title>Genome comparison of barley and maize smut fungi reveals targeted loss of RNA silencing components and species-specific presence of transposable elements.</title>
        <authorList>
            <person name="Laurie J.D."/>
            <person name="Ali S."/>
            <person name="Linning R."/>
            <person name="Mannhaupt G."/>
            <person name="Wong P."/>
            <person name="Gueldener U."/>
            <person name="Muensterkoetter M."/>
            <person name="Moore R."/>
            <person name="Kahmann R."/>
            <person name="Bakkeren G."/>
            <person name="Schirawski J."/>
        </authorList>
    </citation>
    <scope>NUCLEOTIDE SEQUENCE [LARGE SCALE GENOMIC DNA]</scope>
    <source>
        <strain evidence="2">Uh4875-4</strain>
    </source>
</reference>
<keyword evidence="2" id="KW-1185">Reference proteome</keyword>
<dbReference type="InterPro" id="IPR012337">
    <property type="entry name" value="RNaseH-like_sf"/>
</dbReference>
<dbReference type="EMBL" id="CAGI01000193">
    <property type="protein sequence ID" value="CCF54543.1"/>
    <property type="molecule type" value="Genomic_DNA"/>
</dbReference>
<dbReference type="GO" id="GO:0003676">
    <property type="term" value="F:nucleic acid binding"/>
    <property type="evidence" value="ECO:0007669"/>
    <property type="project" value="InterPro"/>
</dbReference>
<dbReference type="OrthoDB" id="3257332at2759"/>
<dbReference type="HOGENOM" id="CLU_1070369_0_0_1"/>
<comment type="caution">
    <text evidence="1">The sequence shown here is derived from an EMBL/GenBank/DDBJ whole genome shotgun (WGS) entry which is preliminary data.</text>
</comment>
<protein>
    <recommendedName>
        <fullName evidence="3">Integrase catalytic domain-containing protein</fullName>
    </recommendedName>
</protein>
<proteinExistence type="predicted"/>
<gene>
    <name evidence="1" type="ORF">UHOR_16638</name>
</gene>
<name>I2G5V0_USTHO</name>
<dbReference type="Proteomes" id="UP000006174">
    <property type="component" value="Unassembled WGS sequence"/>
</dbReference>
<dbReference type="SUPFAM" id="SSF53098">
    <property type="entry name" value="Ribonuclease H-like"/>
    <property type="match status" value="1"/>
</dbReference>